<dbReference type="Pfam" id="PF00512">
    <property type="entry name" value="HisKA"/>
    <property type="match status" value="1"/>
</dbReference>
<dbReference type="InterPro" id="IPR005467">
    <property type="entry name" value="His_kinase_dom"/>
</dbReference>
<dbReference type="Pfam" id="PF02518">
    <property type="entry name" value="HATPase_c"/>
    <property type="match status" value="1"/>
</dbReference>
<feature type="coiled-coil region" evidence="9">
    <location>
        <begin position="287"/>
        <end position="317"/>
    </location>
</feature>
<dbReference type="Gene3D" id="3.30.450.40">
    <property type="match status" value="1"/>
</dbReference>
<dbReference type="PANTHER" id="PTHR43065">
    <property type="entry name" value="SENSOR HISTIDINE KINASE"/>
    <property type="match status" value="1"/>
</dbReference>
<dbReference type="GO" id="GO:0005524">
    <property type="term" value="F:ATP binding"/>
    <property type="evidence" value="ECO:0007669"/>
    <property type="project" value="UniProtKB-KW"/>
</dbReference>
<evidence type="ECO:0000259" key="10">
    <source>
        <dbReference type="PROSITE" id="PS50109"/>
    </source>
</evidence>
<dbReference type="Proteomes" id="UP000885931">
    <property type="component" value="Unassembled WGS sequence"/>
</dbReference>
<comment type="catalytic activity">
    <reaction evidence="1">
        <text>ATP + protein L-histidine = ADP + protein N-phospho-L-histidine.</text>
        <dbReference type="EC" id="2.7.13.3"/>
    </reaction>
</comment>
<dbReference type="Gene3D" id="3.30.565.10">
    <property type="entry name" value="Histidine kinase-like ATPase, C-terminal domain"/>
    <property type="match status" value="1"/>
</dbReference>
<evidence type="ECO:0000256" key="5">
    <source>
        <dbReference type="ARBA" id="ARBA00022741"/>
    </source>
</evidence>
<dbReference type="PROSITE" id="PS50109">
    <property type="entry name" value="HIS_KIN"/>
    <property type="match status" value="1"/>
</dbReference>
<dbReference type="SMART" id="SM00388">
    <property type="entry name" value="HisKA"/>
    <property type="match status" value="1"/>
</dbReference>
<evidence type="ECO:0000256" key="4">
    <source>
        <dbReference type="ARBA" id="ARBA00022679"/>
    </source>
</evidence>
<dbReference type="InterPro" id="IPR036890">
    <property type="entry name" value="HATPase_C_sf"/>
</dbReference>
<evidence type="ECO:0000256" key="8">
    <source>
        <dbReference type="ARBA" id="ARBA00023012"/>
    </source>
</evidence>
<organism evidence="11">
    <name type="scientific">candidate division WOR-3 bacterium</name>
    <dbReference type="NCBI Taxonomy" id="2052148"/>
    <lineage>
        <taxon>Bacteria</taxon>
        <taxon>Bacteria division WOR-3</taxon>
    </lineage>
</organism>
<dbReference type="Gene3D" id="1.10.287.130">
    <property type="match status" value="1"/>
</dbReference>
<dbReference type="PANTHER" id="PTHR43065:SF10">
    <property type="entry name" value="PEROXIDE STRESS-ACTIVATED HISTIDINE KINASE MAK3"/>
    <property type="match status" value="1"/>
</dbReference>
<dbReference type="SMART" id="SM00387">
    <property type="entry name" value="HATPase_c"/>
    <property type="match status" value="1"/>
</dbReference>
<dbReference type="InterPro" id="IPR004358">
    <property type="entry name" value="Sig_transdc_His_kin-like_C"/>
</dbReference>
<name>A0A7C0XCV0_UNCW3</name>
<dbReference type="CDD" id="cd00082">
    <property type="entry name" value="HisKA"/>
    <property type="match status" value="1"/>
</dbReference>
<evidence type="ECO:0000256" key="9">
    <source>
        <dbReference type="SAM" id="Coils"/>
    </source>
</evidence>
<dbReference type="CDD" id="cd00075">
    <property type="entry name" value="HATPase"/>
    <property type="match status" value="1"/>
</dbReference>
<dbReference type="EMBL" id="DRBW01000126">
    <property type="protein sequence ID" value="HDM90197.1"/>
    <property type="molecule type" value="Genomic_DNA"/>
</dbReference>
<dbReference type="PRINTS" id="PR00344">
    <property type="entry name" value="BCTRLSENSOR"/>
</dbReference>
<dbReference type="SUPFAM" id="SSF47384">
    <property type="entry name" value="Homodimeric domain of signal transducing histidine kinase"/>
    <property type="match status" value="1"/>
</dbReference>
<keyword evidence="7" id="KW-0067">ATP-binding</keyword>
<dbReference type="InterPro" id="IPR003594">
    <property type="entry name" value="HATPase_dom"/>
</dbReference>
<reference evidence="11" key="1">
    <citation type="journal article" date="2020" name="mSystems">
        <title>Genome- and Community-Level Interaction Insights into Carbon Utilization and Element Cycling Functions of Hydrothermarchaeota in Hydrothermal Sediment.</title>
        <authorList>
            <person name="Zhou Z."/>
            <person name="Liu Y."/>
            <person name="Xu W."/>
            <person name="Pan J."/>
            <person name="Luo Z.H."/>
            <person name="Li M."/>
        </authorList>
    </citation>
    <scope>NUCLEOTIDE SEQUENCE [LARGE SCALE GENOMIC DNA]</scope>
    <source>
        <strain evidence="11">HyVt-237</strain>
    </source>
</reference>
<protein>
    <recommendedName>
        <fullName evidence="2">histidine kinase</fullName>
        <ecNumber evidence="2">2.7.13.3</ecNumber>
    </recommendedName>
</protein>
<dbReference type="SUPFAM" id="SSF55874">
    <property type="entry name" value="ATPase domain of HSP90 chaperone/DNA topoisomerase II/histidine kinase"/>
    <property type="match status" value="1"/>
</dbReference>
<dbReference type="EC" id="2.7.13.3" evidence="2"/>
<keyword evidence="3" id="KW-0597">Phosphoprotein</keyword>
<dbReference type="GO" id="GO:0000155">
    <property type="term" value="F:phosphorelay sensor kinase activity"/>
    <property type="evidence" value="ECO:0007669"/>
    <property type="project" value="InterPro"/>
</dbReference>
<comment type="caution">
    <text evidence="11">The sequence shown here is derived from an EMBL/GenBank/DDBJ whole genome shotgun (WGS) entry which is preliminary data.</text>
</comment>
<keyword evidence="9" id="KW-0175">Coiled coil</keyword>
<evidence type="ECO:0000256" key="1">
    <source>
        <dbReference type="ARBA" id="ARBA00000085"/>
    </source>
</evidence>
<dbReference type="AlphaFoldDB" id="A0A7C0XCV0"/>
<feature type="domain" description="Histidine kinase" evidence="10">
    <location>
        <begin position="326"/>
        <end position="535"/>
    </location>
</feature>
<evidence type="ECO:0000256" key="7">
    <source>
        <dbReference type="ARBA" id="ARBA00022840"/>
    </source>
</evidence>
<keyword evidence="8" id="KW-0902">Two-component regulatory system</keyword>
<evidence type="ECO:0000256" key="2">
    <source>
        <dbReference type="ARBA" id="ARBA00012438"/>
    </source>
</evidence>
<evidence type="ECO:0000256" key="6">
    <source>
        <dbReference type="ARBA" id="ARBA00022777"/>
    </source>
</evidence>
<keyword evidence="5" id="KW-0547">Nucleotide-binding</keyword>
<dbReference type="InterPro" id="IPR003661">
    <property type="entry name" value="HisK_dim/P_dom"/>
</dbReference>
<evidence type="ECO:0000256" key="3">
    <source>
        <dbReference type="ARBA" id="ARBA00022553"/>
    </source>
</evidence>
<keyword evidence="6" id="KW-0418">Kinase</keyword>
<proteinExistence type="predicted"/>
<accession>A0A7C0XCV0</accession>
<evidence type="ECO:0000313" key="11">
    <source>
        <dbReference type="EMBL" id="HDM90197.1"/>
    </source>
</evidence>
<dbReference type="InterPro" id="IPR036097">
    <property type="entry name" value="HisK_dim/P_sf"/>
</dbReference>
<keyword evidence="4" id="KW-0808">Transferase</keyword>
<sequence length="549" mass="63220">MTRIPDCLFREKIGEGECPYILPGEEELRENRELRIRRKCLYCKRLLDLILDERDTRGFLLKVALEELREKDRIIRDMKGFLKLQKEQITVLHRVSEILNLSLDLREIAYVVLLSITAGELFGFNRSILLLYDREARRFTGYFGMGPRTPEEAVKIWEEIERERKSFPMLLESFTIEKFEEEKKKFLDILRALETEIDEGTEAFIFGGKGALLIRKKGAEFPFFRKIFDVLRTPFYVLLPLKTKEGPIGVIIADNFVTGLDIEPERTESLEIFAYQASLAIHRAALHRYLEDKLKELEELNAALKQYNEKMAKMEKMAAVGEIIHHITHEFKNPLIVIGGLSKELLKETDSSDPRHRYLMAISEEVERLLDILNRTVEDARRRFSVRREPVDINSLLESRLREYAPLFKAKNIEVSFHKDEAVPPVMADPSQIQVCFDNVIFNAIEAMPEGGRLDIKSERNSGGSIRISFKDTGIGMSEDVMKRIFEPYFTTKKKGSGLGLYNTKEIMKAHGGDIKVESQEGEGTTVYLIFTGGEHGGEGKEGEDTLRR</sequence>
<gene>
    <name evidence="11" type="ORF">ENG67_03200</name>
</gene>
<dbReference type="SUPFAM" id="SSF55781">
    <property type="entry name" value="GAF domain-like"/>
    <property type="match status" value="1"/>
</dbReference>
<dbReference type="InterPro" id="IPR029016">
    <property type="entry name" value="GAF-like_dom_sf"/>
</dbReference>